<dbReference type="Pfam" id="PF01797">
    <property type="entry name" value="Y1_Tnp"/>
    <property type="match status" value="1"/>
</dbReference>
<evidence type="ECO:0000259" key="1">
    <source>
        <dbReference type="SMART" id="SM01321"/>
    </source>
</evidence>
<dbReference type="GO" id="GO:0004803">
    <property type="term" value="F:transposase activity"/>
    <property type="evidence" value="ECO:0007669"/>
    <property type="project" value="InterPro"/>
</dbReference>
<dbReference type="GO" id="GO:0003677">
    <property type="term" value="F:DNA binding"/>
    <property type="evidence" value="ECO:0007669"/>
    <property type="project" value="InterPro"/>
</dbReference>
<comment type="caution">
    <text evidence="2">The sequence shown here is derived from an EMBL/GenBank/DDBJ whole genome shotgun (WGS) entry which is preliminary data.</text>
</comment>
<keyword evidence="3" id="KW-1185">Reference proteome</keyword>
<protein>
    <recommendedName>
        <fullName evidence="1">Transposase IS200-like domain-containing protein</fullName>
    </recommendedName>
</protein>
<dbReference type="SMART" id="SM01321">
    <property type="entry name" value="Y1_Tnp"/>
    <property type="match status" value="1"/>
</dbReference>
<dbReference type="AlphaFoldDB" id="A0A6N8G0I1"/>
<evidence type="ECO:0000313" key="3">
    <source>
        <dbReference type="Proteomes" id="UP000441797"/>
    </source>
</evidence>
<proteinExistence type="predicted"/>
<dbReference type="PANTHER" id="PTHR33360">
    <property type="entry name" value="TRANSPOSASE FOR INSERTION SEQUENCE ELEMENT IS200"/>
    <property type="match status" value="1"/>
</dbReference>
<dbReference type="Proteomes" id="UP000441797">
    <property type="component" value="Unassembled WGS sequence"/>
</dbReference>
<gene>
    <name evidence="2" type="ORF">BWI75_19225</name>
</gene>
<dbReference type="SUPFAM" id="SSF143422">
    <property type="entry name" value="Transposase IS200-like"/>
    <property type="match status" value="1"/>
</dbReference>
<dbReference type="Gene3D" id="3.30.70.1290">
    <property type="entry name" value="Transposase IS200-like"/>
    <property type="match status" value="1"/>
</dbReference>
<name>A0A6N8G0I1_9CHRO</name>
<dbReference type="PANTHER" id="PTHR33360:SF2">
    <property type="entry name" value="TRANSPOSASE FOR INSERTION SEQUENCE ELEMENT IS200"/>
    <property type="match status" value="1"/>
</dbReference>
<dbReference type="InterPro" id="IPR036515">
    <property type="entry name" value="Transposase_17_sf"/>
</dbReference>
<organism evidence="2 3">
    <name type="scientific">Gloeocapsopsis dulcis AAB1 = 1H9</name>
    <dbReference type="NCBI Taxonomy" id="1433147"/>
    <lineage>
        <taxon>Bacteria</taxon>
        <taxon>Bacillati</taxon>
        <taxon>Cyanobacteriota</taxon>
        <taxon>Cyanophyceae</taxon>
        <taxon>Oscillatoriophycideae</taxon>
        <taxon>Chroococcales</taxon>
        <taxon>Chroococcaceae</taxon>
        <taxon>Gloeocapsopsis</taxon>
        <taxon>Gloeocapsopsis dulcis</taxon>
    </lineage>
</organism>
<dbReference type="NCBIfam" id="NF033573">
    <property type="entry name" value="transpos_IS200"/>
    <property type="match status" value="1"/>
</dbReference>
<dbReference type="EMBL" id="NAPY01000038">
    <property type="protein sequence ID" value="MUL38402.1"/>
    <property type="molecule type" value="Genomic_DNA"/>
</dbReference>
<dbReference type="InterPro" id="IPR002686">
    <property type="entry name" value="Transposase_17"/>
</dbReference>
<feature type="domain" description="Transposase IS200-like" evidence="1">
    <location>
        <begin position="1"/>
        <end position="115"/>
    </location>
</feature>
<dbReference type="GO" id="GO:0006313">
    <property type="term" value="P:DNA transposition"/>
    <property type="evidence" value="ECO:0007669"/>
    <property type="project" value="InterPro"/>
</dbReference>
<accession>A0A6N8G0I1</accession>
<sequence>MILTLKYRKNILTVEMHDRLKQILTTLLVKWECEPIELGGEGDHIHVLFDGHPGLNLTNFIKNIKSVSSRHMRKEYGDYLQQHLWGGEFWNDGSTIISVGASASIDVLISYIKNQGSSDTDPDRR</sequence>
<reference evidence="2 3" key="1">
    <citation type="journal article" date="2019" name="Front. Microbiol.">
        <title>Genomic Features for Desiccation Tolerance and Sugar Biosynthesis in the Extremophile Gloeocapsopsis sp. UTEX B3054.</title>
        <authorList>
            <person name="Urrejola C."/>
            <person name="Alcorta J."/>
            <person name="Salas L."/>
            <person name="Vasquez M."/>
            <person name="Polz M.F."/>
            <person name="Vicuna R."/>
            <person name="Diez B."/>
        </authorList>
    </citation>
    <scope>NUCLEOTIDE SEQUENCE [LARGE SCALE GENOMIC DNA]</scope>
    <source>
        <strain evidence="2 3">1H9</strain>
    </source>
</reference>
<evidence type="ECO:0000313" key="2">
    <source>
        <dbReference type="EMBL" id="MUL38402.1"/>
    </source>
</evidence>